<dbReference type="GO" id="GO:0008270">
    <property type="term" value="F:zinc ion binding"/>
    <property type="evidence" value="ECO:0007669"/>
    <property type="project" value="UniProtKB-KW"/>
</dbReference>
<dbReference type="Pfam" id="PF00642">
    <property type="entry name" value="zf-CCCH"/>
    <property type="match status" value="2"/>
</dbReference>
<dbReference type="Proteomes" id="UP000887561">
    <property type="component" value="Unplaced"/>
</dbReference>
<evidence type="ECO:0000256" key="3">
    <source>
        <dbReference type="ARBA" id="ARBA00022771"/>
    </source>
</evidence>
<keyword evidence="7" id="KW-1185">Reference proteome</keyword>
<feature type="zinc finger region" description="C3H1-type" evidence="5">
    <location>
        <begin position="82"/>
        <end position="110"/>
    </location>
</feature>
<proteinExistence type="predicted"/>
<dbReference type="PANTHER" id="PTHR12547:SF18">
    <property type="entry name" value="PROTEIN TIS11"/>
    <property type="match status" value="1"/>
</dbReference>
<dbReference type="Pfam" id="PF01683">
    <property type="entry name" value="EB"/>
    <property type="match status" value="4"/>
</dbReference>
<dbReference type="SMART" id="SM00356">
    <property type="entry name" value="ZnF_C3H1"/>
    <property type="match status" value="2"/>
</dbReference>
<dbReference type="AlphaFoldDB" id="A0A915MHR7"/>
<accession>A0A915MHR7</accession>
<evidence type="ECO:0000313" key="8">
    <source>
        <dbReference type="WBParaSite" id="scaffold36473_cov268.g23202"/>
    </source>
</evidence>
<dbReference type="InterPro" id="IPR036855">
    <property type="entry name" value="Znf_CCCH_sf"/>
</dbReference>
<evidence type="ECO:0000256" key="5">
    <source>
        <dbReference type="PROSITE-ProRule" id="PRU00723"/>
    </source>
</evidence>
<dbReference type="InterPro" id="IPR006150">
    <property type="entry name" value="Cys_repeat_1"/>
</dbReference>
<dbReference type="SMART" id="SM00289">
    <property type="entry name" value="WR1"/>
    <property type="match status" value="4"/>
</dbReference>
<dbReference type="Gene3D" id="4.10.1000.10">
    <property type="entry name" value="Zinc finger, CCCH-type"/>
    <property type="match status" value="2"/>
</dbReference>
<name>A0A915MHR7_MELJA</name>
<dbReference type="SUPFAM" id="SSF90229">
    <property type="entry name" value="CCCH zinc finger"/>
    <property type="match status" value="2"/>
</dbReference>
<sequence length="624" mass="70516">MRTNAENGELKFTQNPKLSTFFDDKRKSDKAREEEKKFRRRIEAFRTELCRGFFKWGHCSFGDNCRFAHCEEELRSKQLHPNYKTTLCRNYAQNSYCIYGAKCQFIHRDPPTSSNPSSTPSLFMHSAFNFGVNGGHSNLHSLHRTNAFSTQQQNNDYFDASLMNNLSLHSPQQSPFTQSLMPTPLVPFLHQRSQQYCYNNDQRISFLSSQAPAEKLIGNKCLFDEECYGTNTVCRDGRCTCPTNFEEFDLDETKTVCRLAPSKIGDSCQRDCKPPLLCRDGKCECWGGSIINGEIRAIFYDFINLWISIMGIFQFIACPAGQQLYGVECTRVASWGQSCEKDIHCVDSFNSCINGQCQCSPGTHRDYNKGRCFAVCPDGNSPIQTCRRLFINDVDMLDNAATTDSCPVGYRCVTYGSPYIGHCCKIYCPYGEPDLNQSCDSGTNEELKCRPLTHFCMTLSEPGWKTSICCPKPCRDPTPVYHNGQCLSIAHRDDPCQNDLQCEGGVTMFCNFGQCECKIGFQPNNDHRFPSCEKHCELNEVSTIDRCLKRAALGERCINSKQCGDPAAECRFGICQCLCSFKAANILGEQRCSNPDDPLGFGNILTRVEQIFQNKQRGFNGINT</sequence>
<dbReference type="GO" id="GO:0043186">
    <property type="term" value="C:P granule"/>
    <property type="evidence" value="ECO:0007669"/>
    <property type="project" value="UniProtKB-ARBA"/>
</dbReference>
<feature type="domain" description="C3H1-type" evidence="6">
    <location>
        <begin position="82"/>
        <end position="110"/>
    </location>
</feature>
<dbReference type="InterPro" id="IPR000571">
    <property type="entry name" value="Znf_CCCH"/>
</dbReference>
<keyword evidence="2" id="KW-0677">Repeat</keyword>
<dbReference type="PROSITE" id="PS50103">
    <property type="entry name" value="ZF_C3H1"/>
    <property type="match status" value="2"/>
</dbReference>
<dbReference type="WBParaSite" id="scaffold36473_cov268.g23202">
    <property type="protein sequence ID" value="scaffold36473_cov268.g23202"/>
    <property type="gene ID" value="scaffold36473_cov268.g23202"/>
</dbReference>
<dbReference type="GO" id="GO:0003729">
    <property type="term" value="F:mRNA binding"/>
    <property type="evidence" value="ECO:0007669"/>
    <property type="project" value="InterPro"/>
</dbReference>
<dbReference type="PANTHER" id="PTHR12547">
    <property type="entry name" value="CCCH ZINC FINGER/TIS11-RELATED"/>
    <property type="match status" value="1"/>
</dbReference>
<keyword evidence="3 5" id="KW-0863">Zinc-finger</keyword>
<dbReference type="InterPro" id="IPR045877">
    <property type="entry name" value="ZFP36-like"/>
</dbReference>
<evidence type="ECO:0000256" key="1">
    <source>
        <dbReference type="ARBA" id="ARBA00022723"/>
    </source>
</evidence>
<evidence type="ECO:0000256" key="2">
    <source>
        <dbReference type="ARBA" id="ARBA00022737"/>
    </source>
</evidence>
<organism evidence="7 8">
    <name type="scientific">Meloidogyne javanica</name>
    <name type="common">Root-knot nematode worm</name>
    <dbReference type="NCBI Taxonomy" id="6303"/>
    <lineage>
        <taxon>Eukaryota</taxon>
        <taxon>Metazoa</taxon>
        <taxon>Ecdysozoa</taxon>
        <taxon>Nematoda</taxon>
        <taxon>Chromadorea</taxon>
        <taxon>Rhabditida</taxon>
        <taxon>Tylenchina</taxon>
        <taxon>Tylenchomorpha</taxon>
        <taxon>Tylenchoidea</taxon>
        <taxon>Meloidogynidae</taxon>
        <taxon>Meloidogyninae</taxon>
        <taxon>Meloidogyne</taxon>
        <taxon>Meloidogyne incognita group</taxon>
    </lineage>
</organism>
<evidence type="ECO:0000256" key="4">
    <source>
        <dbReference type="ARBA" id="ARBA00022833"/>
    </source>
</evidence>
<keyword evidence="1 5" id="KW-0479">Metal-binding</keyword>
<feature type="zinc finger region" description="C3H1-type" evidence="5">
    <location>
        <begin position="44"/>
        <end position="72"/>
    </location>
</feature>
<feature type="domain" description="C3H1-type" evidence="6">
    <location>
        <begin position="44"/>
        <end position="72"/>
    </location>
</feature>
<protein>
    <submittedName>
        <fullName evidence="8">C3H1-type domain-containing protein</fullName>
    </submittedName>
</protein>
<keyword evidence="4 5" id="KW-0862">Zinc</keyword>
<reference evidence="8" key="1">
    <citation type="submission" date="2022-11" db="UniProtKB">
        <authorList>
            <consortium name="WormBaseParasite"/>
        </authorList>
    </citation>
    <scope>IDENTIFICATION</scope>
</reference>
<dbReference type="InterPro" id="IPR006149">
    <property type="entry name" value="EB_dom"/>
</dbReference>
<evidence type="ECO:0000313" key="7">
    <source>
        <dbReference type="Proteomes" id="UP000887561"/>
    </source>
</evidence>
<evidence type="ECO:0000259" key="6">
    <source>
        <dbReference type="PROSITE" id="PS50103"/>
    </source>
</evidence>